<evidence type="ECO:0000256" key="6">
    <source>
        <dbReference type="ARBA" id="ARBA00022989"/>
    </source>
</evidence>
<keyword evidence="5 8" id="KW-0812">Transmembrane</keyword>
<comment type="subcellular location">
    <subcellularLocation>
        <location evidence="1">Cell inner membrane</location>
        <topology evidence="1">Multi-pass membrane protein</topology>
    </subcellularLocation>
</comment>
<evidence type="ECO:0000256" key="4">
    <source>
        <dbReference type="ARBA" id="ARBA00022519"/>
    </source>
</evidence>
<dbReference type="Gene3D" id="1.20.1250.20">
    <property type="entry name" value="MFS general substrate transporter like domains"/>
    <property type="match status" value="2"/>
</dbReference>
<feature type="transmembrane region" description="Helical" evidence="8">
    <location>
        <begin position="40"/>
        <end position="58"/>
    </location>
</feature>
<dbReference type="GO" id="GO:0005886">
    <property type="term" value="C:plasma membrane"/>
    <property type="evidence" value="ECO:0007669"/>
    <property type="project" value="UniProtKB-SubCell"/>
</dbReference>
<evidence type="ECO:0000256" key="2">
    <source>
        <dbReference type="ARBA" id="ARBA00022448"/>
    </source>
</evidence>
<dbReference type="EMBL" id="MSZX01000008">
    <property type="protein sequence ID" value="OPA75797.1"/>
    <property type="molecule type" value="Genomic_DNA"/>
</dbReference>
<dbReference type="PANTHER" id="PTHR23522:SF10">
    <property type="entry name" value="3-PHENYLPROPIONIC ACID TRANSPORTER-RELATED"/>
    <property type="match status" value="1"/>
</dbReference>
<feature type="transmembrane region" description="Helical" evidence="8">
    <location>
        <begin position="241"/>
        <end position="260"/>
    </location>
</feature>
<evidence type="ECO:0000256" key="3">
    <source>
        <dbReference type="ARBA" id="ARBA00022475"/>
    </source>
</evidence>
<protein>
    <submittedName>
        <fullName evidence="10">MFS transporter</fullName>
    </submittedName>
</protein>
<proteinExistence type="predicted"/>
<dbReference type="PANTHER" id="PTHR23522">
    <property type="entry name" value="BLL5896 PROTEIN"/>
    <property type="match status" value="1"/>
</dbReference>
<evidence type="ECO:0000256" key="7">
    <source>
        <dbReference type="ARBA" id="ARBA00023136"/>
    </source>
</evidence>
<name>A0A1T2X7E4_9BACL</name>
<evidence type="ECO:0000256" key="8">
    <source>
        <dbReference type="SAM" id="Phobius"/>
    </source>
</evidence>
<feature type="transmembrane region" description="Helical" evidence="8">
    <location>
        <begin position="70"/>
        <end position="88"/>
    </location>
</feature>
<gene>
    <name evidence="10" type="ORF">BVG16_20950</name>
</gene>
<feature type="transmembrane region" description="Helical" evidence="8">
    <location>
        <begin position="272"/>
        <end position="290"/>
    </location>
</feature>
<dbReference type="GO" id="GO:0015528">
    <property type="term" value="F:lactose:proton symporter activity"/>
    <property type="evidence" value="ECO:0007669"/>
    <property type="project" value="TreeGrafter"/>
</dbReference>
<dbReference type="Proteomes" id="UP000190188">
    <property type="component" value="Unassembled WGS sequence"/>
</dbReference>
<dbReference type="SUPFAM" id="SSF103473">
    <property type="entry name" value="MFS general substrate transporter"/>
    <property type="match status" value="1"/>
</dbReference>
<feature type="transmembrane region" description="Helical" evidence="8">
    <location>
        <begin position="159"/>
        <end position="177"/>
    </location>
</feature>
<feature type="transmembrane region" description="Helical" evidence="8">
    <location>
        <begin position="202"/>
        <end position="221"/>
    </location>
</feature>
<comment type="caution">
    <text evidence="10">The sequence shown here is derived from an EMBL/GenBank/DDBJ whole genome shotgun (WGS) entry which is preliminary data.</text>
</comment>
<dbReference type="GO" id="GO:0030395">
    <property type="term" value="F:lactose binding"/>
    <property type="evidence" value="ECO:0007669"/>
    <property type="project" value="TreeGrafter"/>
</dbReference>
<keyword evidence="7 8" id="KW-0472">Membrane</keyword>
<dbReference type="STRING" id="1324314.BVG16_20950"/>
<sequence length="393" mass="43574">MIVLRWLLNLLQVVFYSTNAILLPYLPLLLQAHGFSSLETGTLLTMGPFLAMFAQPIAGMLSDRIKSTRPLLIVLWLFMGVSAYLLFMTESRSIAAVSLVALYIFYLPAVSLLDALTVKSALQWKASYSSVRLWGSVGFMLTLVVLGQRFDAWGGVQSLIWMFSPIWISVFLIFLFLQEPKGDIISGPAEPALNLKMLRQTLANPSIFIFFILIFLLAMPHRMNDTLLSLHMQHLGASASQISWAWAVAGASEIVGFYIMARIVRKSRIVNMLTIVALLYAIRWVLYMFITDPGAIVILQITHMFTYVAVWVLAIEYIAMSLPRQMVATGQALLSMVFLGLGGLAGGSLGGGLQEKFGEASMYGMGVVCATLAFIGFCVWNRRRSQKTESARV</sequence>
<reference evidence="10 11" key="1">
    <citation type="submission" date="2017-01" db="EMBL/GenBank/DDBJ databases">
        <title>Genome analysis of Paenibacillus selenitrireducens ES3-24.</title>
        <authorList>
            <person name="Xu D."/>
            <person name="Yao R."/>
            <person name="Zheng S."/>
        </authorList>
    </citation>
    <scope>NUCLEOTIDE SEQUENCE [LARGE SCALE GENOMIC DNA]</scope>
    <source>
        <strain evidence="10 11">ES3-24</strain>
    </source>
</reference>
<dbReference type="AlphaFoldDB" id="A0A1T2X7E4"/>
<dbReference type="InterPro" id="IPR024989">
    <property type="entry name" value="MFS_assoc_dom"/>
</dbReference>
<keyword evidence="6 8" id="KW-1133">Transmembrane helix</keyword>
<feature type="domain" description="Major facilitator superfamily associated" evidence="9">
    <location>
        <begin position="6"/>
        <end position="363"/>
    </location>
</feature>
<evidence type="ECO:0000256" key="1">
    <source>
        <dbReference type="ARBA" id="ARBA00004429"/>
    </source>
</evidence>
<dbReference type="Pfam" id="PF12832">
    <property type="entry name" value="MFS_1_like"/>
    <property type="match status" value="1"/>
</dbReference>
<feature type="transmembrane region" description="Helical" evidence="8">
    <location>
        <begin position="296"/>
        <end position="320"/>
    </location>
</feature>
<feature type="transmembrane region" description="Helical" evidence="8">
    <location>
        <begin position="130"/>
        <end position="147"/>
    </location>
</feature>
<keyword evidence="11" id="KW-1185">Reference proteome</keyword>
<organism evidence="10 11">
    <name type="scientific">Paenibacillus selenitireducens</name>
    <dbReference type="NCBI Taxonomy" id="1324314"/>
    <lineage>
        <taxon>Bacteria</taxon>
        <taxon>Bacillati</taxon>
        <taxon>Bacillota</taxon>
        <taxon>Bacilli</taxon>
        <taxon>Bacillales</taxon>
        <taxon>Paenibacillaceae</taxon>
        <taxon>Paenibacillus</taxon>
    </lineage>
</organism>
<keyword evidence="2" id="KW-0813">Transport</keyword>
<keyword evidence="3" id="KW-1003">Cell membrane</keyword>
<dbReference type="InterPro" id="IPR036259">
    <property type="entry name" value="MFS_trans_sf"/>
</dbReference>
<feature type="transmembrane region" description="Helical" evidence="8">
    <location>
        <begin position="94"/>
        <end position="118"/>
    </location>
</feature>
<evidence type="ECO:0000313" key="11">
    <source>
        <dbReference type="Proteomes" id="UP000190188"/>
    </source>
</evidence>
<feature type="transmembrane region" description="Helical" evidence="8">
    <location>
        <begin position="332"/>
        <end position="354"/>
    </location>
</feature>
<evidence type="ECO:0000259" key="9">
    <source>
        <dbReference type="Pfam" id="PF12832"/>
    </source>
</evidence>
<feature type="transmembrane region" description="Helical" evidence="8">
    <location>
        <begin position="360"/>
        <end position="380"/>
    </location>
</feature>
<evidence type="ECO:0000313" key="10">
    <source>
        <dbReference type="EMBL" id="OPA75797.1"/>
    </source>
</evidence>
<evidence type="ECO:0000256" key="5">
    <source>
        <dbReference type="ARBA" id="ARBA00022692"/>
    </source>
</evidence>
<accession>A0A1T2X7E4</accession>
<keyword evidence="4" id="KW-0997">Cell inner membrane</keyword>
<feature type="transmembrane region" description="Helical" evidence="8">
    <location>
        <begin position="7"/>
        <end position="28"/>
    </location>
</feature>